<feature type="site" description="Stabilizes the basic form of H active site to accept a proton" evidence="7">
    <location>
        <position position="87"/>
    </location>
</feature>
<keyword evidence="3 7" id="KW-0378">Hydrolase</keyword>
<evidence type="ECO:0000256" key="1">
    <source>
        <dbReference type="ARBA" id="ARBA00013260"/>
    </source>
</evidence>
<dbReference type="InterPro" id="IPR018171">
    <property type="entry name" value="Pept_tRNA_hydro_CS"/>
</dbReference>
<dbReference type="PROSITE" id="PS01195">
    <property type="entry name" value="PEPT_TRNA_HYDROL_1"/>
    <property type="match status" value="1"/>
</dbReference>
<dbReference type="AlphaFoldDB" id="A0A2G9Z0A5"/>
<comment type="caution">
    <text evidence="7">Lacks conserved residue(s) required for the propagation of feature annotation.</text>
</comment>
<evidence type="ECO:0000256" key="8">
    <source>
        <dbReference type="RuleBase" id="RU000673"/>
    </source>
</evidence>
<comment type="subunit">
    <text evidence="7">Monomer.</text>
</comment>
<dbReference type="GO" id="GO:0072344">
    <property type="term" value="P:rescue of stalled ribosome"/>
    <property type="evidence" value="ECO:0007669"/>
    <property type="project" value="UniProtKB-UniRule"/>
</dbReference>
<evidence type="ECO:0000256" key="2">
    <source>
        <dbReference type="ARBA" id="ARBA00022555"/>
    </source>
</evidence>
<keyword evidence="2 7" id="KW-0820">tRNA-binding</keyword>
<comment type="catalytic activity">
    <reaction evidence="7 8">
        <text>an N-acyl-L-alpha-aminoacyl-tRNA + H2O = an N-acyl-L-amino acid + a tRNA + H(+)</text>
        <dbReference type="Rhea" id="RHEA:54448"/>
        <dbReference type="Rhea" id="RHEA-COMP:10123"/>
        <dbReference type="Rhea" id="RHEA-COMP:13883"/>
        <dbReference type="ChEBI" id="CHEBI:15377"/>
        <dbReference type="ChEBI" id="CHEBI:15378"/>
        <dbReference type="ChEBI" id="CHEBI:59874"/>
        <dbReference type="ChEBI" id="CHEBI:78442"/>
        <dbReference type="ChEBI" id="CHEBI:138191"/>
        <dbReference type="EC" id="3.1.1.29"/>
    </reaction>
</comment>
<evidence type="ECO:0000256" key="10">
    <source>
        <dbReference type="SAM" id="MobiDB-lite"/>
    </source>
</evidence>
<comment type="function">
    <text evidence="7">Hydrolyzes ribosome-free peptidyl-tRNAs (with 1 or more amino acids incorporated), which drop off the ribosome during protein synthesis, or as a result of ribosome stalling.</text>
</comment>
<keyword evidence="4 7" id="KW-0694">RNA-binding</keyword>
<organism evidence="11 12">
    <name type="scientific">Candidatus Nealsonbacteria bacterium CG23_combo_of_CG06-09_8_20_14_all_37_18</name>
    <dbReference type="NCBI Taxonomy" id="1974720"/>
    <lineage>
        <taxon>Bacteria</taxon>
        <taxon>Candidatus Nealsoniibacteriota</taxon>
    </lineage>
</organism>
<dbReference type="EMBL" id="PCRQ01000062">
    <property type="protein sequence ID" value="PIP24151.1"/>
    <property type="molecule type" value="Genomic_DNA"/>
</dbReference>
<evidence type="ECO:0000256" key="7">
    <source>
        <dbReference type="HAMAP-Rule" id="MF_00083"/>
    </source>
</evidence>
<dbReference type="InterPro" id="IPR036416">
    <property type="entry name" value="Pept_tRNA_hydro_sf"/>
</dbReference>
<dbReference type="EC" id="3.1.1.29" evidence="1 7"/>
<feature type="binding site" evidence="7">
    <location>
        <position position="62"/>
    </location>
    <ligand>
        <name>tRNA</name>
        <dbReference type="ChEBI" id="CHEBI:17843"/>
    </ligand>
</feature>
<name>A0A2G9Z0A5_9BACT</name>
<feature type="site" description="Discriminates between blocked and unblocked aminoacyl-tRNA" evidence="7">
    <location>
        <position position="9"/>
    </location>
</feature>
<feature type="binding site" evidence="7">
    <location>
        <position position="14"/>
    </location>
    <ligand>
        <name>tRNA</name>
        <dbReference type="ChEBI" id="CHEBI:17843"/>
    </ligand>
</feature>
<dbReference type="Proteomes" id="UP000229952">
    <property type="component" value="Unassembled WGS sequence"/>
</dbReference>
<feature type="active site" description="Proton acceptor" evidence="7">
    <location>
        <position position="19"/>
    </location>
</feature>
<evidence type="ECO:0000256" key="3">
    <source>
        <dbReference type="ARBA" id="ARBA00022801"/>
    </source>
</evidence>
<dbReference type="InterPro" id="IPR001328">
    <property type="entry name" value="Pept_tRNA_hydro"/>
</dbReference>
<evidence type="ECO:0000256" key="9">
    <source>
        <dbReference type="RuleBase" id="RU004320"/>
    </source>
</evidence>
<feature type="region of interest" description="Disordered" evidence="10">
    <location>
        <begin position="146"/>
        <end position="168"/>
    </location>
</feature>
<evidence type="ECO:0000313" key="11">
    <source>
        <dbReference type="EMBL" id="PIP24151.1"/>
    </source>
</evidence>
<feature type="binding site" evidence="7">
    <location>
        <position position="60"/>
    </location>
    <ligand>
        <name>tRNA</name>
        <dbReference type="ChEBI" id="CHEBI:17843"/>
    </ligand>
</feature>
<reference evidence="11 12" key="1">
    <citation type="submission" date="2017-09" db="EMBL/GenBank/DDBJ databases">
        <title>Depth-based differentiation of microbial function through sediment-hosted aquifers and enrichment of novel symbionts in the deep terrestrial subsurface.</title>
        <authorList>
            <person name="Probst A.J."/>
            <person name="Ladd B."/>
            <person name="Jarett J.K."/>
            <person name="Geller-Mcgrath D.E."/>
            <person name="Sieber C.M."/>
            <person name="Emerson J.B."/>
            <person name="Anantharaman K."/>
            <person name="Thomas B.C."/>
            <person name="Malmstrom R."/>
            <person name="Stieglmeier M."/>
            <person name="Klingl A."/>
            <person name="Woyke T."/>
            <person name="Ryan C.M."/>
            <person name="Banfield J.F."/>
        </authorList>
    </citation>
    <scope>NUCLEOTIDE SEQUENCE [LARGE SCALE GENOMIC DNA]</scope>
    <source>
        <strain evidence="11">CG23_combo_of_CG06-09_8_20_14_all_37_18</strain>
    </source>
</reference>
<dbReference type="Gene3D" id="3.40.50.1470">
    <property type="entry name" value="Peptidyl-tRNA hydrolase"/>
    <property type="match status" value="2"/>
</dbReference>
<evidence type="ECO:0000256" key="4">
    <source>
        <dbReference type="ARBA" id="ARBA00022884"/>
    </source>
</evidence>
<dbReference type="PANTHER" id="PTHR17224">
    <property type="entry name" value="PEPTIDYL-TRNA HYDROLASE"/>
    <property type="match status" value="1"/>
</dbReference>
<comment type="caution">
    <text evidence="11">The sequence shown here is derived from an EMBL/GenBank/DDBJ whole genome shotgun (WGS) entry which is preliminary data.</text>
</comment>
<dbReference type="SUPFAM" id="SSF53178">
    <property type="entry name" value="Peptidyl-tRNA hydrolase-like"/>
    <property type="match status" value="1"/>
</dbReference>
<feature type="compositionally biased region" description="Basic and acidic residues" evidence="10">
    <location>
        <begin position="157"/>
        <end position="168"/>
    </location>
</feature>
<proteinExistence type="inferred from homology"/>
<dbReference type="GO" id="GO:0004045">
    <property type="term" value="F:peptidyl-tRNA hydrolase activity"/>
    <property type="evidence" value="ECO:0007669"/>
    <property type="project" value="UniProtKB-UniRule"/>
</dbReference>
<dbReference type="HAMAP" id="MF_00083">
    <property type="entry name" value="Pept_tRNA_hydro_bact"/>
    <property type="match status" value="1"/>
</dbReference>
<dbReference type="PANTHER" id="PTHR17224:SF1">
    <property type="entry name" value="PEPTIDYL-TRNA HYDROLASE"/>
    <property type="match status" value="1"/>
</dbReference>
<keyword evidence="7" id="KW-0963">Cytoplasm</keyword>
<comment type="similarity">
    <text evidence="5 7 9">Belongs to the PTH family.</text>
</comment>
<protein>
    <recommendedName>
        <fullName evidence="6 7">Peptidyl-tRNA hydrolase</fullName>
        <shortName evidence="7">Pth</shortName>
        <ecNumber evidence="1 7">3.1.1.29</ecNumber>
    </recommendedName>
</protein>
<sequence length="201" mass="22370">MILIVGLGNPGEKYIKTRHNIGSRVVDELCSSSYFATARVVDELKFSDKEGVILAKPKTFMNLSGKAVKSLLKTHALGPKNLIVIHDDIDIPLGEIKIVKNRGAAGHRGVQSIIKELSTKNFIRFRIGICPKAGKPKNIEKFVLQKPSEAKPSAAGDETKSQRPFNKEEEKIIREVIKKTAEAIEYFLKEGLEKAMNKFNK</sequence>
<dbReference type="CDD" id="cd00462">
    <property type="entry name" value="PTH"/>
    <property type="match status" value="1"/>
</dbReference>
<comment type="function">
    <text evidence="7">Catalyzes the release of premature peptidyl moieties from peptidyl-tRNA molecules trapped in stalled 50S ribosomal subunits, and thus maintains levels of free tRNAs and 50S ribosomes.</text>
</comment>
<dbReference type="GO" id="GO:0006515">
    <property type="term" value="P:protein quality control for misfolded or incompletely synthesized proteins"/>
    <property type="evidence" value="ECO:0007669"/>
    <property type="project" value="UniProtKB-UniRule"/>
</dbReference>
<dbReference type="GO" id="GO:0005737">
    <property type="term" value="C:cytoplasm"/>
    <property type="evidence" value="ECO:0007669"/>
    <property type="project" value="UniProtKB-SubCell"/>
</dbReference>
<gene>
    <name evidence="7" type="primary">pth</name>
    <name evidence="11" type="ORF">COX35_02335</name>
</gene>
<dbReference type="NCBIfam" id="TIGR00447">
    <property type="entry name" value="pth"/>
    <property type="match status" value="1"/>
</dbReference>
<accession>A0A2G9Z0A5</accession>
<evidence type="ECO:0000256" key="5">
    <source>
        <dbReference type="ARBA" id="ARBA00038063"/>
    </source>
</evidence>
<evidence type="ECO:0000313" key="12">
    <source>
        <dbReference type="Proteomes" id="UP000229952"/>
    </source>
</evidence>
<comment type="subcellular location">
    <subcellularLocation>
        <location evidence="7">Cytoplasm</location>
    </subcellularLocation>
</comment>
<evidence type="ECO:0000256" key="6">
    <source>
        <dbReference type="ARBA" id="ARBA00050038"/>
    </source>
</evidence>
<dbReference type="GO" id="GO:0000049">
    <property type="term" value="F:tRNA binding"/>
    <property type="evidence" value="ECO:0007669"/>
    <property type="project" value="UniProtKB-UniRule"/>
</dbReference>
<dbReference type="Pfam" id="PF01195">
    <property type="entry name" value="Pept_tRNA_hydro"/>
    <property type="match status" value="1"/>
</dbReference>